<feature type="transmembrane region" description="Helical" evidence="2">
    <location>
        <begin position="222"/>
        <end position="243"/>
    </location>
</feature>
<feature type="transmembrane region" description="Helical" evidence="2">
    <location>
        <begin position="346"/>
        <end position="366"/>
    </location>
</feature>
<reference evidence="3" key="1">
    <citation type="journal article" date="2015" name="Genome Announc.">
        <title>Draft Genome Sequence of Bacteroidales Strain TBC1, a Novel Isolate from a Methanogenic Wastewater Treatment System.</title>
        <authorList>
            <person name="Tourlousse D.M."/>
            <person name="Matsuura N."/>
            <person name="Sun L."/>
            <person name="Toyonaga M."/>
            <person name="Kuroda K."/>
            <person name="Ohashi A."/>
            <person name="Cruz R."/>
            <person name="Yamaguchi T."/>
            <person name="Sekiguchi Y."/>
        </authorList>
    </citation>
    <scope>NUCLEOTIDE SEQUENCE [LARGE SCALE GENOMIC DNA]</scope>
    <source>
        <strain evidence="3">TBC1</strain>
    </source>
</reference>
<feature type="transmembrane region" description="Helical" evidence="2">
    <location>
        <begin position="317"/>
        <end position="334"/>
    </location>
</feature>
<keyword evidence="2" id="KW-1133">Transmembrane helix</keyword>
<feature type="transmembrane region" description="Helical" evidence="2">
    <location>
        <begin position="87"/>
        <end position="105"/>
    </location>
</feature>
<keyword evidence="2" id="KW-0812">Transmembrane</keyword>
<organism evidence="3">
    <name type="scientific">Lentimicrobium saccharophilum</name>
    <dbReference type="NCBI Taxonomy" id="1678841"/>
    <lineage>
        <taxon>Bacteria</taxon>
        <taxon>Pseudomonadati</taxon>
        <taxon>Bacteroidota</taxon>
        <taxon>Bacteroidia</taxon>
        <taxon>Bacteroidales</taxon>
        <taxon>Lentimicrobiaceae</taxon>
        <taxon>Lentimicrobium</taxon>
    </lineage>
</organism>
<feature type="region of interest" description="Disordered" evidence="1">
    <location>
        <begin position="391"/>
        <end position="420"/>
    </location>
</feature>
<name>A0A0S7C4F3_9BACT</name>
<feature type="transmembrane region" description="Helical" evidence="2">
    <location>
        <begin position="151"/>
        <end position="170"/>
    </location>
</feature>
<accession>A0A0S7C4F3</accession>
<dbReference type="Proteomes" id="UP000053091">
    <property type="component" value="Unassembled WGS sequence"/>
</dbReference>
<evidence type="ECO:0000256" key="1">
    <source>
        <dbReference type="SAM" id="MobiDB-lite"/>
    </source>
</evidence>
<dbReference type="OrthoDB" id="951200at2"/>
<feature type="transmembrane region" description="Helical" evidence="2">
    <location>
        <begin position="117"/>
        <end position="139"/>
    </location>
</feature>
<dbReference type="AlphaFoldDB" id="A0A0S7C4F3"/>
<evidence type="ECO:0000313" key="4">
    <source>
        <dbReference type="Proteomes" id="UP000053091"/>
    </source>
</evidence>
<gene>
    <name evidence="3" type="ORF">TBC1_12854</name>
</gene>
<dbReference type="EMBL" id="DF968183">
    <property type="protein sequence ID" value="GAP45038.1"/>
    <property type="molecule type" value="Genomic_DNA"/>
</dbReference>
<keyword evidence="4" id="KW-1185">Reference proteome</keyword>
<feature type="transmembrane region" description="Helical" evidence="2">
    <location>
        <begin position="182"/>
        <end position="210"/>
    </location>
</feature>
<dbReference type="RefSeq" id="WP_062045089.1">
    <property type="nucleotide sequence ID" value="NZ_DF968183.1"/>
</dbReference>
<evidence type="ECO:0000256" key="2">
    <source>
        <dbReference type="SAM" id="Phobius"/>
    </source>
</evidence>
<keyword evidence="2" id="KW-0472">Membrane</keyword>
<sequence length="420" mass="48085">MVKRVIALFIIITSLELFNFAFIGKEITKVAEIAGIGVILLVIVLQLIYHKGEGFRMTYKWEVGLILLALVTSMFMAYSAHNQNFQTTLIAQRFMYFYFFYYALHMLRIPDKELEKIILYLALIYVFFYIIQYFAYPTIIFRVRVIEERGTIRIFQVGLSYMILAYFYVLNRSFDKLSLRGIGMLFLFFSVIILMGTRQLLFSMFLLTMLNILMSRKVKSKLMVILLAMFAAIPVVLMFQDIFTSIISLSKEQSVGFEENIRVLAGTFFLTEFFPNNLAYLTGNGADSANSGYGMTIQMYKDVFGFYQSDVGIIGDYSKFGILFLAGVFSILYRTLKTSFSDDLNYIKYFFLFVILTGITGAGPFGDANSIVTISIILYLADVDKHNRELEEEEQALAGSDPDAVANTAEENPVENNYTY</sequence>
<feature type="transmembrane region" description="Helical" evidence="2">
    <location>
        <begin position="30"/>
        <end position="49"/>
    </location>
</feature>
<dbReference type="STRING" id="1678841.TBC1_12854"/>
<feature type="transmembrane region" description="Helical" evidence="2">
    <location>
        <begin position="6"/>
        <end position="23"/>
    </location>
</feature>
<evidence type="ECO:0008006" key="5">
    <source>
        <dbReference type="Google" id="ProtNLM"/>
    </source>
</evidence>
<feature type="transmembrane region" description="Helical" evidence="2">
    <location>
        <begin position="61"/>
        <end position="80"/>
    </location>
</feature>
<protein>
    <recommendedName>
        <fullName evidence="5">O-antigen ligase like membrane protein</fullName>
    </recommendedName>
</protein>
<proteinExistence type="predicted"/>
<evidence type="ECO:0000313" key="3">
    <source>
        <dbReference type="EMBL" id="GAP45038.1"/>
    </source>
</evidence>